<keyword evidence="2" id="KW-1185">Reference proteome</keyword>
<proteinExistence type="predicted"/>
<dbReference type="AlphaFoldDB" id="A0A1I6I9T4"/>
<dbReference type="OrthoDB" id="9763527at2"/>
<organism evidence="1 2">
    <name type="scientific">Anaeromicropila populeti</name>
    <dbReference type="NCBI Taxonomy" id="37658"/>
    <lineage>
        <taxon>Bacteria</taxon>
        <taxon>Bacillati</taxon>
        <taxon>Bacillota</taxon>
        <taxon>Clostridia</taxon>
        <taxon>Lachnospirales</taxon>
        <taxon>Lachnospiraceae</taxon>
        <taxon>Anaeromicropila</taxon>
    </lineage>
</organism>
<dbReference type="Proteomes" id="UP000199659">
    <property type="component" value="Unassembled WGS sequence"/>
</dbReference>
<evidence type="ECO:0000313" key="1">
    <source>
        <dbReference type="EMBL" id="SFR63517.1"/>
    </source>
</evidence>
<reference evidence="1 2" key="1">
    <citation type="submission" date="2016-10" db="EMBL/GenBank/DDBJ databases">
        <authorList>
            <person name="de Groot N.N."/>
        </authorList>
    </citation>
    <scope>NUCLEOTIDE SEQUENCE [LARGE SCALE GENOMIC DNA]</scope>
    <source>
        <strain evidence="1 2">743A</strain>
    </source>
</reference>
<protein>
    <submittedName>
        <fullName evidence="1">Uncharacterized protein</fullName>
    </submittedName>
</protein>
<name>A0A1I6I9T4_9FIRM</name>
<dbReference type="EMBL" id="FOYZ01000002">
    <property type="protein sequence ID" value="SFR63517.1"/>
    <property type="molecule type" value="Genomic_DNA"/>
</dbReference>
<sequence length="228" mass="25892">MFQLMNSYSYIHYKLSSNHSPLFSHGNEISCLYSKIVDLSRQSPTYLIKVTPELFDVSIELKEAALHLHDILEVLTAEENGIPFIYLQSSMDYNKIKSLIDLFIHNYNQLSAVSSPVMNQKLQREFFCSLSHYSDALNSCGIAFEENGLLFTESSLLDERIQSGAVSTLFSGSESFGCHIKNHAYQILLNPIEYVNKKVVTYPDQSSINFPNPYLTSFYTGLLFSGYC</sequence>
<evidence type="ECO:0000313" key="2">
    <source>
        <dbReference type="Proteomes" id="UP000199659"/>
    </source>
</evidence>
<dbReference type="RefSeq" id="WP_092559210.1">
    <property type="nucleotide sequence ID" value="NZ_FOYZ01000002.1"/>
</dbReference>
<gene>
    <name evidence="1" type="ORF">SAMN05661086_00594</name>
</gene>
<accession>A0A1I6I9T4</accession>
<dbReference type="STRING" id="37658.SAMN05661086_00594"/>